<dbReference type="SUPFAM" id="SSF48452">
    <property type="entry name" value="TPR-like"/>
    <property type="match status" value="1"/>
</dbReference>
<keyword evidence="1" id="KW-1133">Transmembrane helix</keyword>
<dbReference type="Gene3D" id="1.25.40.10">
    <property type="entry name" value="Tetratricopeptide repeat domain"/>
    <property type="match status" value="1"/>
</dbReference>
<protein>
    <submittedName>
        <fullName evidence="2">Tetratricopeptide repeat protein</fullName>
    </submittedName>
</protein>
<organism evidence="2 3">
    <name type="scientific">Sungkyunkwania multivorans</name>
    <dbReference type="NCBI Taxonomy" id="1173618"/>
    <lineage>
        <taxon>Bacteria</taxon>
        <taxon>Pseudomonadati</taxon>
        <taxon>Bacteroidota</taxon>
        <taxon>Flavobacteriia</taxon>
        <taxon>Flavobacteriales</taxon>
        <taxon>Flavobacteriaceae</taxon>
        <taxon>Sungkyunkwania</taxon>
    </lineage>
</organism>
<proteinExistence type="predicted"/>
<name>A0ABW3CV53_9FLAO</name>
<keyword evidence="1" id="KW-0812">Transmembrane</keyword>
<dbReference type="InterPro" id="IPR011990">
    <property type="entry name" value="TPR-like_helical_dom_sf"/>
</dbReference>
<comment type="caution">
    <text evidence="2">The sequence shown here is derived from an EMBL/GenBank/DDBJ whole genome shotgun (WGS) entry which is preliminary data.</text>
</comment>
<gene>
    <name evidence="2" type="ORF">ACFQ1M_02690</name>
</gene>
<keyword evidence="3" id="KW-1185">Reference proteome</keyword>
<dbReference type="Pfam" id="PF14559">
    <property type="entry name" value="TPR_19"/>
    <property type="match status" value="1"/>
</dbReference>
<evidence type="ECO:0000313" key="3">
    <source>
        <dbReference type="Proteomes" id="UP001596978"/>
    </source>
</evidence>
<feature type="transmembrane region" description="Helical" evidence="1">
    <location>
        <begin position="89"/>
        <end position="107"/>
    </location>
</feature>
<dbReference type="Proteomes" id="UP001596978">
    <property type="component" value="Unassembled WGS sequence"/>
</dbReference>
<dbReference type="RefSeq" id="WP_386403486.1">
    <property type="nucleotide sequence ID" value="NZ_JBHTJH010000003.1"/>
</dbReference>
<accession>A0ABW3CV53</accession>
<evidence type="ECO:0000256" key="1">
    <source>
        <dbReference type="SAM" id="Phobius"/>
    </source>
</evidence>
<dbReference type="EMBL" id="JBHTJH010000003">
    <property type="protein sequence ID" value="MFD0861102.1"/>
    <property type="molecule type" value="Genomic_DNA"/>
</dbReference>
<reference evidence="3" key="1">
    <citation type="journal article" date="2019" name="Int. J. Syst. Evol. Microbiol.">
        <title>The Global Catalogue of Microorganisms (GCM) 10K type strain sequencing project: providing services to taxonomists for standard genome sequencing and annotation.</title>
        <authorList>
            <consortium name="The Broad Institute Genomics Platform"/>
            <consortium name="The Broad Institute Genome Sequencing Center for Infectious Disease"/>
            <person name="Wu L."/>
            <person name="Ma J."/>
        </authorList>
    </citation>
    <scope>NUCLEOTIDE SEQUENCE [LARGE SCALE GENOMIC DNA]</scope>
    <source>
        <strain evidence="3">CCUG 62952</strain>
    </source>
</reference>
<keyword evidence="1" id="KW-0472">Membrane</keyword>
<evidence type="ECO:0000313" key="2">
    <source>
        <dbReference type="EMBL" id="MFD0861102.1"/>
    </source>
</evidence>
<sequence length="244" mass="28005">MTQEEKYLLFEDYLAGDLSKEAAVDFEAQLSADSELANELEAYKNISKFLESEFSEEKKAFTTNLEAISNEHFNKKEEKRETKVIRFRPWQYAAAASIVILIGVYVFSFSGTPAYQDYAIYETVSLVERGEGEELLLKAQNAYNSKNFQEAEALFKEVLKTGADNAEVQFYLGRSLLEVNKFKEADAVFETLSKGNSAYKYEARWYQALGKLKNLDYKGCEEILKTIPKEAGMYRQARKLLRKL</sequence>